<keyword evidence="1" id="KW-0812">Transmembrane</keyword>
<evidence type="ECO:0000313" key="3">
    <source>
        <dbReference type="Proteomes" id="UP000614350"/>
    </source>
</evidence>
<gene>
    <name evidence="2" type="ORF">HZH66_001034</name>
</gene>
<comment type="caution">
    <text evidence="2">The sequence shown here is derived from an EMBL/GenBank/DDBJ whole genome shotgun (WGS) entry which is preliminary data.</text>
</comment>
<keyword evidence="3" id="KW-1185">Reference proteome</keyword>
<reference evidence="2" key="1">
    <citation type="journal article" date="2020" name="G3 (Bethesda)">
        <title>High-Quality Assemblies for Three Invasive Social Wasps from the &lt;i&gt;Vespula&lt;/i&gt; Genus.</title>
        <authorList>
            <person name="Harrop T.W.R."/>
            <person name="Guhlin J."/>
            <person name="McLaughlin G.M."/>
            <person name="Permina E."/>
            <person name="Stockwell P."/>
            <person name="Gilligan J."/>
            <person name="Le Lec M.F."/>
            <person name="Gruber M.A.M."/>
            <person name="Quinn O."/>
            <person name="Lovegrove M."/>
            <person name="Duncan E.J."/>
            <person name="Remnant E.J."/>
            <person name="Van Eeckhoven J."/>
            <person name="Graham B."/>
            <person name="Knapp R.A."/>
            <person name="Langford K.W."/>
            <person name="Kronenberg Z."/>
            <person name="Press M.O."/>
            <person name="Eacker S.M."/>
            <person name="Wilson-Rankin E.E."/>
            <person name="Purcell J."/>
            <person name="Lester P.J."/>
            <person name="Dearden P.K."/>
        </authorList>
    </citation>
    <scope>NUCLEOTIDE SEQUENCE</scope>
    <source>
        <strain evidence="2">Marl-1</strain>
    </source>
</reference>
<evidence type="ECO:0000313" key="2">
    <source>
        <dbReference type="EMBL" id="KAF7412138.1"/>
    </source>
</evidence>
<proteinExistence type="predicted"/>
<dbReference type="Proteomes" id="UP000614350">
    <property type="component" value="Unassembled WGS sequence"/>
</dbReference>
<dbReference type="AlphaFoldDB" id="A0A834KSH9"/>
<keyword evidence="1" id="KW-1133">Transmembrane helix</keyword>
<keyword evidence="1" id="KW-0472">Membrane</keyword>
<sequence>MVSIDPVDGKASISLGQAVCEQCQRGFNSSRVPLMCRLQTFPSRIYAGTPGMQMKRVVLRRSQAVVVAAVVVGAAATTTATTVMPAATVVQVQ</sequence>
<feature type="transmembrane region" description="Helical" evidence="1">
    <location>
        <begin position="64"/>
        <end position="87"/>
    </location>
</feature>
<evidence type="ECO:0000256" key="1">
    <source>
        <dbReference type="SAM" id="Phobius"/>
    </source>
</evidence>
<dbReference type="EMBL" id="JACSEA010000001">
    <property type="protein sequence ID" value="KAF7412138.1"/>
    <property type="molecule type" value="Genomic_DNA"/>
</dbReference>
<protein>
    <submittedName>
        <fullName evidence="2">Uncharacterized protein</fullName>
    </submittedName>
</protein>
<organism evidence="2 3">
    <name type="scientific">Vespula vulgaris</name>
    <name type="common">Yellow jacket</name>
    <name type="synonym">Wasp</name>
    <dbReference type="NCBI Taxonomy" id="7454"/>
    <lineage>
        <taxon>Eukaryota</taxon>
        <taxon>Metazoa</taxon>
        <taxon>Ecdysozoa</taxon>
        <taxon>Arthropoda</taxon>
        <taxon>Hexapoda</taxon>
        <taxon>Insecta</taxon>
        <taxon>Pterygota</taxon>
        <taxon>Neoptera</taxon>
        <taxon>Endopterygota</taxon>
        <taxon>Hymenoptera</taxon>
        <taxon>Apocrita</taxon>
        <taxon>Aculeata</taxon>
        <taxon>Vespoidea</taxon>
        <taxon>Vespidae</taxon>
        <taxon>Vespinae</taxon>
        <taxon>Vespula</taxon>
    </lineage>
</organism>
<accession>A0A834KSH9</accession>
<name>A0A834KSH9_VESVU</name>